<evidence type="ECO:0000313" key="2">
    <source>
        <dbReference type="Proteomes" id="UP000472276"/>
    </source>
</evidence>
<reference evidence="2" key="1">
    <citation type="submission" date="2020-03" db="EMBL/GenBank/DDBJ databases">
        <title>Evolution of repeat sequences and sex chromosomes of tilapia species revealed by chromosome-level genomes.</title>
        <authorList>
            <person name="Xu L."/>
            <person name="Tao W."/>
            <person name="Wang D."/>
            <person name="Zhou Q."/>
        </authorList>
    </citation>
    <scope>NUCLEOTIDE SEQUENCE [LARGE SCALE GENOMIC DNA]</scope>
    <source>
        <strain evidence="2">Israel</strain>
    </source>
</reference>
<sequence length="81" mass="9517">RINLLNTLYLYSVQLDQGPGRWTRDQEGGPGTRKVDCCPQGPHFCNRVFLREWNRDQEVHKRISTFPGEDQRITHHSTDTH</sequence>
<dbReference type="Ensembl" id="ENSOABT00000067023.1">
    <property type="protein sequence ID" value="ENSOABP00000060188.1"/>
    <property type="gene ID" value="ENSOABG00000034878.1"/>
</dbReference>
<evidence type="ECO:0000313" key="1">
    <source>
        <dbReference type="Ensembl" id="ENSOABP00000060188.1"/>
    </source>
</evidence>
<name>A0AAZ1WXG5_OREAU</name>
<dbReference type="AlphaFoldDB" id="A0AAZ1WXG5"/>
<keyword evidence="2" id="KW-1185">Reference proteome</keyword>
<organism evidence="1 2">
    <name type="scientific">Oreochromis aureus</name>
    <name type="common">Israeli tilapia</name>
    <name type="synonym">Chromis aureus</name>
    <dbReference type="NCBI Taxonomy" id="47969"/>
    <lineage>
        <taxon>Eukaryota</taxon>
        <taxon>Metazoa</taxon>
        <taxon>Chordata</taxon>
        <taxon>Craniata</taxon>
        <taxon>Vertebrata</taxon>
        <taxon>Euteleostomi</taxon>
        <taxon>Actinopterygii</taxon>
        <taxon>Neopterygii</taxon>
        <taxon>Teleostei</taxon>
        <taxon>Neoteleostei</taxon>
        <taxon>Acanthomorphata</taxon>
        <taxon>Ovalentaria</taxon>
        <taxon>Cichlomorphae</taxon>
        <taxon>Cichliformes</taxon>
        <taxon>Cichlidae</taxon>
        <taxon>African cichlids</taxon>
        <taxon>Pseudocrenilabrinae</taxon>
        <taxon>Oreochromini</taxon>
        <taxon>Oreochromis</taxon>
    </lineage>
</organism>
<accession>A0AAZ1WXG5</accession>
<evidence type="ECO:0008006" key="3">
    <source>
        <dbReference type="Google" id="ProtNLM"/>
    </source>
</evidence>
<reference evidence="1" key="3">
    <citation type="submission" date="2025-09" db="UniProtKB">
        <authorList>
            <consortium name="Ensembl"/>
        </authorList>
    </citation>
    <scope>IDENTIFICATION</scope>
</reference>
<proteinExistence type="predicted"/>
<protein>
    <recommendedName>
        <fullName evidence="3">MHC class I-like antigen recognition-like domain-containing protein</fullName>
    </recommendedName>
</protein>
<reference evidence="1" key="2">
    <citation type="submission" date="2025-08" db="UniProtKB">
        <authorList>
            <consortium name="Ensembl"/>
        </authorList>
    </citation>
    <scope>IDENTIFICATION</scope>
</reference>
<dbReference type="Proteomes" id="UP000472276">
    <property type="component" value="Unassembled WGS sequence"/>
</dbReference>